<dbReference type="AlphaFoldDB" id="X1FW20"/>
<comment type="caution">
    <text evidence="1">The sequence shown here is derived from an EMBL/GenBank/DDBJ whole genome shotgun (WGS) entry which is preliminary data.</text>
</comment>
<evidence type="ECO:0008006" key="2">
    <source>
        <dbReference type="Google" id="ProtNLM"/>
    </source>
</evidence>
<feature type="non-terminal residue" evidence="1">
    <location>
        <position position="282"/>
    </location>
</feature>
<feature type="non-terminal residue" evidence="1">
    <location>
        <position position="1"/>
    </location>
</feature>
<reference evidence="1" key="1">
    <citation type="journal article" date="2014" name="Front. Microbiol.">
        <title>High frequency of phylogenetically diverse reductive dehalogenase-homologous genes in deep subseafloor sedimentary metagenomes.</title>
        <authorList>
            <person name="Kawai M."/>
            <person name="Futagami T."/>
            <person name="Toyoda A."/>
            <person name="Takaki Y."/>
            <person name="Nishi S."/>
            <person name="Hori S."/>
            <person name="Arai W."/>
            <person name="Tsubouchi T."/>
            <person name="Morono Y."/>
            <person name="Uchiyama I."/>
            <person name="Ito T."/>
            <person name="Fujiyama A."/>
            <person name="Inagaki F."/>
            <person name="Takami H."/>
        </authorList>
    </citation>
    <scope>NUCLEOTIDE SEQUENCE</scope>
    <source>
        <strain evidence="1">Expedition CK06-06</strain>
    </source>
</reference>
<gene>
    <name evidence="1" type="ORF">S03H2_35564</name>
</gene>
<proteinExistence type="predicted"/>
<organism evidence="1">
    <name type="scientific">marine sediment metagenome</name>
    <dbReference type="NCBI Taxonomy" id="412755"/>
    <lineage>
        <taxon>unclassified sequences</taxon>
        <taxon>metagenomes</taxon>
        <taxon>ecological metagenomes</taxon>
    </lineage>
</organism>
<name>X1FW20_9ZZZZ</name>
<sequence length="282" mass="32323">LEARANPRIYAVRQPTWEGYQQQELSGQMFQDPELGNVPVEYQDRFTRDPVRARRDLGAVPSEAVAGYFPPGLAAAAADEEREAPYYMAGPHFWRGTWEGEQRDKFVFAESLARRWKPEFKGEPGRQYIMHLDLAATQDRCGIAMGHAERDKVVMDLMMAVEARDHEGQIEFARVRALIFELAQELAFNIRLVTVDGWQSVDTRQILKRHGYRTDLLSVDKDMRAYATLLELMTTRRLSFWRDELFITEVEHLELIDGKKVDHGPRHGKDLSDAVAGVCATL</sequence>
<protein>
    <recommendedName>
        <fullName evidence="2">Terminase large subunit gp17-like C-terminal domain-containing protein</fullName>
    </recommendedName>
</protein>
<accession>X1FW20</accession>
<dbReference type="EMBL" id="BARU01021767">
    <property type="protein sequence ID" value="GAH49212.1"/>
    <property type="molecule type" value="Genomic_DNA"/>
</dbReference>
<dbReference type="Gene3D" id="3.30.420.240">
    <property type="match status" value="1"/>
</dbReference>
<evidence type="ECO:0000313" key="1">
    <source>
        <dbReference type="EMBL" id="GAH49212.1"/>
    </source>
</evidence>